<gene>
    <name evidence="1" type="ORF">MKQ68_24530</name>
</gene>
<evidence type="ECO:0008006" key="3">
    <source>
        <dbReference type="Google" id="ProtNLM"/>
    </source>
</evidence>
<dbReference type="RefSeq" id="WP_264281364.1">
    <property type="nucleotide sequence ID" value="NZ_CP107006.1"/>
</dbReference>
<accession>A0ABY6J4N0</accession>
<organism evidence="1 2">
    <name type="scientific">Chitinophaga horti</name>
    <dbReference type="NCBI Taxonomy" id="2920382"/>
    <lineage>
        <taxon>Bacteria</taxon>
        <taxon>Pseudomonadati</taxon>
        <taxon>Bacteroidota</taxon>
        <taxon>Chitinophagia</taxon>
        <taxon>Chitinophagales</taxon>
        <taxon>Chitinophagaceae</taxon>
        <taxon>Chitinophaga</taxon>
    </lineage>
</organism>
<sequence>MRYLLLLPCCLLATACSKTKDAGPKPLTGTWEAVAYRGMQTSFMWRDLSGPRMTYQLKSNGRWVSSGTPLNITSGMWEAQENWGGGFSLTLKTADTSRFFIARAGANDTMIWSIETDVMPGPEGWKMVKR</sequence>
<dbReference type="Proteomes" id="UP001162741">
    <property type="component" value="Chromosome"/>
</dbReference>
<dbReference type="EMBL" id="CP107006">
    <property type="protein sequence ID" value="UYQ93254.1"/>
    <property type="molecule type" value="Genomic_DNA"/>
</dbReference>
<reference evidence="1" key="1">
    <citation type="submission" date="2022-10" db="EMBL/GenBank/DDBJ databases">
        <title>Chitinophaga sp. nov., isolated from soil.</title>
        <authorList>
            <person name="Jeon C.O."/>
        </authorList>
    </citation>
    <scope>NUCLEOTIDE SEQUENCE</scope>
    <source>
        <strain evidence="1">R8</strain>
    </source>
</reference>
<keyword evidence="2" id="KW-1185">Reference proteome</keyword>
<evidence type="ECO:0000313" key="1">
    <source>
        <dbReference type="EMBL" id="UYQ93254.1"/>
    </source>
</evidence>
<name>A0ABY6J4N0_9BACT</name>
<proteinExistence type="predicted"/>
<evidence type="ECO:0000313" key="2">
    <source>
        <dbReference type="Proteomes" id="UP001162741"/>
    </source>
</evidence>
<dbReference type="PROSITE" id="PS51257">
    <property type="entry name" value="PROKAR_LIPOPROTEIN"/>
    <property type="match status" value="1"/>
</dbReference>
<protein>
    <recommendedName>
        <fullName evidence="3">Lipocalin-like domain-containing protein</fullName>
    </recommendedName>
</protein>